<feature type="non-terminal residue" evidence="1">
    <location>
        <position position="1"/>
    </location>
</feature>
<dbReference type="AlphaFoldDB" id="A0A382QPZ1"/>
<organism evidence="1">
    <name type="scientific">marine metagenome</name>
    <dbReference type="NCBI Taxonomy" id="408172"/>
    <lineage>
        <taxon>unclassified sequences</taxon>
        <taxon>metagenomes</taxon>
        <taxon>ecological metagenomes</taxon>
    </lineage>
</organism>
<evidence type="ECO:0000313" key="1">
    <source>
        <dbReference type="EMBL" id="SVC86985.1"/>
    </source>
</evidence>
<dbReference type="InterPro" id="IPR017850">
    <property type="entry name" value="Alkaline_phosphatase_core_sf"/>
</dbReference>
<gene>
    <name evidence="1" type="ORF">METZ01_LOCUS339839</name>
</gene>
<dbReference type="SUPFAM" id="SSF53649">
    <property type="entry name" value="Alkaline phosphatase-like"/>
    <property type="match status" value="1"/>
</dbReference>
<accession>A0A382QPZ1</accession>
<reference evidence="1" key="1">
    <citation type="submission" date="2018-05" db="EMBL/GenBank/DDBJ databases">
        <authorList>
            <person name="Lanie J.A."/>
            <person name="Ng W.-L."/>
            <person name="Kazmierczak K.M."/>
            <person name="Andrzejewski T.M."/>
            <person name="Davidsen T.M."/>
            <person name="Wayne K.J."/>
            <person name="Tettelin H."/>
            <person name="Glass J.I."/>
            <person name="Rusch D."/>
            <person name="Podicherti R."/>
            <person name="Tsui H.-C.T."/>
            <person name="Winkler M.E."/>
        </authorList>
    </citation>
    <scope>NUCLEOTIDE SEQUENCE</scope>
</reference>
<evidence type="ECO:0008006" key="2">
    <source>
        <dbReference type="Google" id="ProtNLM"/>
    </source>
</evidence>
<dbReference type="Gene3D" id="3.40.720.10">
    <property type="entry name" value="Alkaline Phosphatase, subunit A"/>
    <property type="match status" value="1"/>
</dbReference>
<proteinExistence type="predicted"/>
<sequence length="59" mass="6804">SVYHGNDYGELYDLENDPNEHNNLWENPDAQNLKTRLIKDSFDASTIIHDPGSTRIGRF</sequence>
<dbReference type="EMBL" id="UINC01115734">
    <property type="protein sequence ID" value="SVC86985.1"/>
    <property type="molecule type" value="Genomic_DNA"/>
</dbReference>
<protein>
    <recommendedName>
        <fullName evidence="2">N-sulphoglucosamine sulphohydrolase C-terminal domain-containing protein</fullName>
    </recommendedName>
</protein>
<name>A0A382QPZ1_9ZZZZ</name>